<name>A0A7W3T8Z3_9ACTN</name>
<dbReference type="RefSeq" id="WP_182667500.1">
    <property type="nucleotide sequence ID" value="NZ_VKHS01001370.1"/>
</dbReference>
<sequence>MTTDEERAEHVEANRAYWNDHGVADHGPLARDHWAASEPRWGLWRTPESELSVFPPDVAGKRVIELGCGTGYVSAWLARAGAHPTGIDISEGQLEVARRMAVEFGLDFPLVHGDAEKLPYDEGEFDLAISEYGASLWCDPHRWIPEAARVLRPGGRLVFLRPSPLFALCAAEDGPAGPRLLRPQFGTRRLDWGQSFEFTLPHGEMLRLLRSCGFEVEDLVEIRAPEKAHREYDYLTAEWARNWPCEELWRARLRSVS</sequence>
<evidence type="ECO:0000259" key="1">
    <source>
        <dbReference type="Pfam" id="PF08241"/>
    </source>
</evidence>
<reference evidence="3" key="1">
    <citation type="submission" date="2019-10" db="EMBL/GenBank/DDBJ databases">
        <title>Streptomyces sp. nov., a novel actinobacterium isolated from alkaline environment.</title>
        <authorList>
            <person name="Golinska P."/>
        </authorList>
    </citation>
    <scope>NUCLEOTIDE SEQUENCE [LARGE SCALE GENOMIC DNA]</scope>
    <source>
        <strain evidence="3">DSM 42108</strain>
    </source>
</reference>
<dbReference type="GO" id="GO:0008757">
    <property type="term" value="F:S-adenosylmethionine-dependent methyltransferase activity"/>
    <property type="evidence" value="ECO:0007669"/>
    <property type="project" value="InterPro"/>
</dbReference>
<accession>A0A7W3T8Z3</accession>
<dbReference type="InterPro" id="IPR029063">
    <property type="entry name" value="SAM-dependent_MTases_sf"/>
</dbReference>
<protein>
    <submittedName>
        <fullName evidence="2">Methyltransferase domain-containing protein</fullName>
    </submittedName>
</protein>
<dbReference type="Gene3D" id="3.40.50.150">
    <property type="entry name" value="Vaccinia Virus protein VP39"/>
    <property type="match status" value="1"/>
</dbReference>
<dbReference type="InterPro" id="IPR013216">
    <property type="entry name" value="Methyltransf_11"/>
</dbReference>
<keyword evidence="2" id="KW-0489">Methyltransferase</keyword>
<dbReference type="Pfam" id="PF08241">
    <property type="entry name" value="Methyltransf_11"/>
    <property type="match status" value="1"/>
</dbReference>
<gene>
    <name evidence="2" type="ORF">FOE67_26750</name>
</gene>
<evidence type="ECO:0000313" key="2">
    <source>
        <dbReference type="EMBL" id="MBB0232993.1"/>
    </source>
</evidence>
<feature type="non-terminal residue" evidence="2">
    <location>
        <position position="257"/>
    </location>
</feature>
<dbReference type="Proteomes" id="UP000530234">
    <property type="component" value="Unassembled WGS sequence"/>
</dbReference>
<dbReference type="EMBL" id="VKHS01001370">
    <property type="protein sequence ID" value="MBB0232993.1"/>
    <property type="molecule type" value="Genomic_DNA"/>
</dbReference>
<proteinExistence type="predicted"/>
<dbReference type="PANTHER" id="PTHR43591">
    <property type="entry name" value="METHYLTRANSFERASE"/>
    <property type="match status" value="1"/>
</dbReference>
<keyword evidence="2" id="KW-0808">Transferase</keyword>
<dbReference type="PANTHER" id="PTHR43591:SF24">
    <property type="entry name" value="2-METHOXY-6-POLYPRENYL-1,4-BENZOQUINOL METHYLASE, MITOCHONDRIAL"/>
    <property type="match status" value="1"/>
</dbReference>
<dbReference type="AlphaFoldDB" id="A0A7W3T8Z3"/>
<evidence type="ECO:0000313" key="3">
    <source>
        <dbReference type="Proteomes" id="UP000530234"/>
    </source>
</evidence>
<keyword evidence="3" id="KW-1185">Reference proteome</keyword>
<organism evidence="2 3">
    <name type="scientific">Streptomyces calidiresistens</name>
    <dbReference type="NCBI Taxonomy" id="1485586"/>
    <lineage>
        <taxon>Bacteria</taxon>
        <taxon>Bacillati</taxon>
        <taxon>Actinomycetota</taxon>
        <taxon>Actinomycetes</taxon>
        <taxon>Kitasatosporales</taxon>
        <taxon>Streptomycetaceae</taxon>
        <taxon>Streptomyces</taxon>
    </lineage>
</organism>
<comment type="caution">
    <text evidence="2">The sequence shown here is derived from an EMBL/GenBank/DDBJ whole genome shotgun (WGS) entry which is preliminary data.</text>
</comment>
<dbReference type="GO" id="GO:0032259">
    <property type="term" value="P:methylation"/>
    <property type="evidence" value="ECO:0007669"/>
    <property type="project" value="UniProtKB-KW"/>
</dbReference>
<dbReference type="SUPFAM" id="SSF53335">
    <property type="entry name" value="S-adenosyl-L-methionine-dependent methyltransferases"/>
    <property type="match status" value="1"/>
</dbReference>
<dbReference type="CDD" id="cd02440">
    <property type="entry name" value="AdoMet_MTases"/>
    <property type="match status" value="1"/>
</dbReference>
<feature type="domain" description="Methyltransferase type 11" evidence="1">
    <location>
        <begin position="65"/>
        <end position="159"/>
    </location>
</feature>